<comment type="subcellular location">
    <subcellularLocation>
        <location evidence="1">Cell membrane</location>
        <topology evidence="1">Multi-pass membrane protein</topology>
    </subcellularLocation>
</comment>
<comment type="similarity">
    <text evidence="2 11">Belongs to the sodium:solute symporter (SSF) (TC 2.A.21) family.</text>
</comment>
<evidence type="ECO:0000256" key="13">
    <source>
        <dbReference type="SAM" id="Phobius"/>
    </source>
</evidence>
<dbReference type="InterPro" id="IPR050277">
    <property type="entry name" value="Sodium:Solute_Symporter"/>
</dbReference>
<keyword evidence="3" id="KW-0813">Transport</keyword>
<comment type="caution">
    <text evidence="14">The sequence shown here is derived from an EMBL/GenBank/DDBJ whole genome shotgun (WGS) entry which is preliminary data.</text>
</comment>
<reference evidence="14 15" key="1">
    <citation type="submission" date="2020-10" db="EMBL/GenBank/DDBJ databases">
        <title>Sequencing the genomes of 1000 actinobacteria strains.</title>
        <authorList>
            <person name="Klenk H.-P."/>
        </authorList>
    </citation>
    <scope>NUCLEOTIDE SEQUENCE [LARGE SCALE GENOMIC DNA]</scope>
    <source>
        <strain evidence="14 15">DSM 46661</strain>
    </source>
</reference>
<gene>
    <name evidence="14" type="ORF">H4W30_008055</name>
</gene>
<keyword evidence="15" id="KW-1185">Reference proteome</keyword>
<feature type="region of interest" description="Disordered" evidence="12">
    <location>
        <begin position="578"/>
        <end position="605"/>
    </location>
</feature>
<name>A0ABR9LJX4_9PSEU</name>
<feature type="transmembrane region" description="Helical" evidence="13">
    <location>
        <begin position="489"/>
        <end position="511"/>
    </location>
</feature>
<sequence>MTLPLAGIVLVAVLTFYLGHRSSRSAVSTHDFLVARRTVRSRRNAAAISGEYLSAASFMGVAGIVLKDGADALWFPIGFTAGYLALMLFVAAPLRRSGAYTLPDFVEMRLGSTMLRRFSTAFVVFIGILYMVPQLQGAGLTLSTILPVPVWAGALLVTFVVGFNVIAGGMRAITVVQAFQYWLKLFAIAVPTFVLCIVFLGSGGPGSARPLGQPAPPTFPENTTVSVQADVTLKVTSVTVLEAYGEVEGARANGFAVWTPEAGHKVAKGTTLKFTAGTPVPVVSDAPTSNGDWLRPGSGGLTDLLQVYSLILATFLGTMGLPHVLVRFYTNPDGKAARRTTVHVLLLLGLFYLFPTLLGALSRMYVPELLVTGKTDAAVLLLPSAVLPGLGGQILGAVTAAGAFAAFLSSSSGLLVSVAGVVSTDVLPGRVRDFRVATAIVAIIPFALAVLLPSEDLSLSVGMSFALAASTFSPLLLLGVWWRKLSWPGALAGMLVGGGLVLTALVVNIVSKYSGGWAPWFSNQPALITVPAAFLTTYVVSRATGYGRPDDVHGVMLRLHAPDPLGFMRDRAVARFGQAEDDTADTAKPQKTEKARTTGKGRHRK</sequence>
<dbReference type="Gene3D" id="1.20.1730.10">
    <property type="entry name" value="Sodium/glucose cotransporter"/>
    <property type="match status" value="1"/>
</dbReference>
<dbReference type="EMBL" id="JADBEJ010000008">
    <property type="protein sequence ID" value="MBE1580974.1"/>
    <property type="molecule type" value="Genomic_DNA"/>
</dbReference>
<evidence type="ECO:0000256" key="10">
    <source>
        <dbReference type="ARBA" id="ARBA00023136"/>
    </source>
</evidence>
<protein>
    <submittedName>
        <fullName evidence="14">Na+(H+)/acetate symporter ActP</fullName>
    </submittedName>
</protein>
<evidence type="ECO:0000256" key="11">
    <source>
        <dbReference type="RuleBase" id="RU362091"/>
    </source>
</evidence>
<feature type="transmembrane region" description="Helical" evidence="13">
    <location>
        <begin position="434"/>
        <end position="453"/>
    </location>
</feature>
<feature type="transmembrane region" description="Helical" evidence="13">
    <location>
        <begin position="72"/>
        <end position="94"/>
    </location>
</feature>
<dbReference type="PROSITE" id="PS50283">
    <property type="entry name" value="NA_SOLUT_SYMP_3"/>
    <property type="match status" value="1"/>
</dbReference>
<feature type="transmembrane region" description="Helical" evidence="13">
    <location>
        <begin position="115"/>
        <end position="133"/>
    </location>
</feature>
<feature type="transmembrane region" description="Helical" evidence="13">
    <location>
        <begin position="307"/>
        <end position="330"/>
    </location>
</feature>
<evidence type="ECO:0000256" key="5">
    <source>
        <dbReference type="ARBA" id="ARBA00022692"/>
    </source>
</evidence>
<evidence type="ECO:0000256" key="1">
    <source>
        <dbReference type="ARBA" id="ARBA00004651"/>
    </source>
</evidence>
<organism evidence="14 15">
    <name type="scientific">Amycolatopsis roodepoortensis</name>
    <dbReference type="NCBI Taxonomy" id="700274"/>
    <lineage>
        <taxon>Bacteria</taxon>
        <taxon>Bacillati</taxon>
        <taxon>Actinomycetota</taxon>
        <taxon>Actinomycetes</taxon>
        <taxon>Pseudonocardiales</taxon>
        <taxon>Pseudonocardiaceae</taxon>
        <taxon>Amycolatopsis</taxon>
    </lineage>
</organism>
<dbReference type="Proteomes" id="UP000656548">
    <property type="component" value="Unassembled WGS sequence"/>
</dbReference>
<dbReference type="Pfam" id="PF00474">
    <property type="entry name" value="SSF"/>
    <property type="match status" value="2"/>
</dbReference>
<feature type="transmembrane region" description="Helical" evidence="13">
    <location>
        <begin position="342"/>
        <end position="361"/>
    </location>
</feature>
<dbReference type="RefSeq" id="WP_225950798.1">
    <property type="nucleotide sequence ID" value="NZ_JADBEJ010000008.1"/>
</dbReference>
<proteinExistence type="inferred from homology"/>
<dbReference type="InterPro" id="IPR018212">
    <property type="entry name" value="Na/solute_symporter_CS"/>
</dbReference>
<dbReference type="PANTHER" id="PTHR48086">
    <property type="entry name" value="SODIUM/PROLINE SYMPORTER-RELATED"/>
    <property type="match status" value="1"/>
</dbReference>
<evidence type="ECO:0000256" key="2">
    <source>
        <dbReference type="ARBA" id="ARBA00006434"/>
    </source>
</evidence>
<keyword evidence="6" id="KW-0769">Symport</keyword>
<dbReference type="InterPro" id="IPR001734">
    <property type="entry name" value="Na/solute_symporter"/>
</dbReference>
<keyword evidence="10 13" id="KW-0472">Membrane</keyword>
<feature type="transmembrane region" description="Helical" evidence="13">
    <location>
        <begin position="517"/>
        <end position="540"/>
    </location>
</feature>
<evidence type="ECO:0000256" key="7">
    <source>
        <dbReference type="ARBA" id="ARBA00022989"/>
    </source>
</evidence>
<keyword evidence="9" id="KW-0406">Ion transport</keyword>
<accession>A0ABR9LJX4</accession>
<keyword evidence="4" id="KW-1003">Cell membrane</keyword>
<feature type="transmembrane region" description="Helical" evidence="13">
    <location>
        <begin position="181"/>
        <end position="201"/>
    </location>
</feature>
<evidence type="ECO:0000256" key="8">
    <source>
        <dbReference type="ARBA" id="ARBA00023053"/>
    </source>
</evidence>
<evidence type="ECO:0000313" key="14">
    <source>
        <dbReference type="EMBL" id="MBE1580974.1"/>
    </source>
</evidence>
<evidence type="ECO:0000256" key="9">
    <source>
        <dbReference type="ARBA" id="ARBA00023065"/>
    </source>
</evidence>
<dbReference type="PROSITE" id="PS00457">
    <property type="entry name" value="NA_SOLUT_SYMP_2"/>
    <property type="match status" value="1"/>
</dbReference>
<evidence type="ECO:0000256" key="4">
    <source>
        <dbReference type="ARBA" id="ARBA00022475"/>
    </source>
</evidence>
<dbReference type="PANTHER" id="PTHR48086:SF6">
    <property type="entry name" value="CATION_ACETATE SYMPORTER ACTP"/>
    <property type="match status" value="1"/>
</dbReference>
<dbReference type="CDD" id="cd11480">
    <property type="entry name" value="SLC5sbd_u4"/>
    <property type="match status" value="1"/>
</dbReference>
<keyword evidence="8" id="KW-0915">Sodium</keyword>
<dbReference type="InterPro" id="IPR038377">
    <property type="entry name" value="Na/Glc_symporter_sf"/>
</dbReference>
<feature type="transmembrane region" description="Helical" evidence="13">
    <location>
        <begin position="459"/>
        <end position="482"/>
    </location>
</feature>
<evidence type="ECO:0000256" key="3">
    <source>
        <dbReference type="ARBA" id="ARBA00022448"/>
    </source>
</evidence>
<keyword evidence="5 13" id="KW-0812">Transmembrane</keyword>
<feature type="transmembrane region" description="Helical" evidence="13">
    <location>
        <begin position="394"/>
        <end position="422"/>
    </location>
</feature>
<feature type="transmembrane region" description="Helical" evidence="13">
    <location>
        <begin position="145"/>
        <end position="169"/>
    </location>
</feature>
<evidence type="ECO:0000256" key="6">
    <source>
        <dbReference type="ARBA" id="ARBA00022847"/>
    </source>
</evidence>
<feature type="transmembrane region" description="Helical" evidence="13">
    <location>
        <begin position="6"/>
        <end position="23"/>
    </location>
</feature>
<evidence type="ECO:0000313" key="15">
    <source>
        <dbReference type="Proteomes" id="UP000656548"/>
    </source>
</evidence>
<feature type="transmembrane region" description="Helical" evidence="13">
    <location>
        <begin position="44"/>
        <end position="66"/>
    </location>
</feature>
<keyword evidence="7 13" id="KW-1133">Transmembrane helix</keyword>
<evidence type="ECO:0000256" key="12">
    <source>
        <dbReference type="SAM" id="MobiDB-lite"/>
    </source>
</evidence>